<name>A0A5R8Q8L2_9FIRM</name>
<keyword evidence="3" id="KW-1185">Reference proteome</keyword>
<evidence type="ECO:0000259" key="1">
    <source>
        <dbReference type="Pfam" id="PF12949"/>
    </source>
</evidence>
<gene>
    <name evidence="2" type="ORF">FEZ08_09480</name>
</gene>
<dbReference type="InterPro" id="IPR036269">
    <property type="entry name" value="Rho_N_sf"/>
</dbReference>
<dbReference type="InterPro" id="IPR036361">
    <property type="entry name" value="SAP_dom_sf"/>
</dbReference>
<dbReference type="Pfam" id="PF12949">
    <property type="entry name" value="HeH"/>
    <property type="match status" value="1"/>
</dbReference>
<dbReference type="RefSeq" id="WP_138191749.1">
    <property type="nucleotide sequence ID" value="NZ_VBWP01000009.1"/>
</dbReference>
<proteinExistence type="predicted"/>
<comment type="caution">
    <text evidence="2">The sequence shown here is derived from an EMBL/GenBank/DDBJ whole genome shotgun (WGS) entry which is preliminary data.</text>
</comment>
<dbReference type="OrthoDB" id="156689at2"/>
<dbReference type="AlphaFoldDB" id="A0A5R8Q8L2"/>
<evidence type="ECO:0000313" key="3">
    <source>
        <dbReference type="Proteomes" id="UP000306912"/>
    </source>
</evidence>
<reference evidence="2 3" key="1">
    <citation type="submission" date="2019-05" db="EMBL/GenBank/DDBJ databases">
        <title>Culicoidintestinum kansasii gen. nov., sp. nov. from the gastrointestinal tract of the biting midge, Culicoides sonorensis.</title>
        <authorList>
            <person name="Neupane S."/>
            <person name="Ghosh A."/>
            <person name="Gunther S."/>
            <person name="Martin K."/>
            <person name="Zurek L."/>
        </authorList>
    </citation>
    <scope>NUCLEOTIDE SEQUENCE [LARGE SCALE GENOMIC DNA]</scope>
    <source>
        <strain evidence="2 3">CS-1</strain>
    </source>
</reference>
<dbReference type="Gene3D" id="1.10.720.30">
    <property type="entry name" value="SAP domain"/>
    <property type="match status" value="1"/>
</dbReference>
<dbReference type="EMBL" id="VBWP01000009">
    <property type="protein sequence ID" value="TLG72054.1"/>
    <property type="molecule type" value="Genomic_DNA"/>
</dbReference>
<dbReference type="SUPFAM" id="SSF68912">
    <property type="entry name" value="Rho N-terminal domain-like"/>
    <property type="match status" value="1"/>
</dbReference>
<protein>
    <recommendedName>
        <fullName evidence="1">HeH/LEM domain-containing protein</fullName>
    </recommendedName>
</protein>
<feature type="domain" description="HeH/LEM" evidence="1">
    <location>
        <begin position="61"/>
        <end position="91"/>
    </location>
</feature>
<organism evidence="2 3">
    <name type="scientific">Culicoidibacter larvae</name>
    <dbReference type="NCBI Taxonomy" id="2579976"/>
    <lineage>
        <taxon>Bacteria</taxon>
        <taxon>Bacillati</taxon>
        <taxon>Bacillota</taxon>
        <taxon>Culicoidibacteria</taxon>
        <taxon>Culicoidibacterales</taxon>
        <taxon>Culicoidibacteraceae</taxon>
        <taxon>Culicoidibacter</taxon>
    </lineage>
</organism>
<evidence type="ECO:0000313" key="2">
    <source>
        <dbReference type="EMBL" id="TLG72054.1"/>
    </source>
</evidence>
<accession>A0A5R8Q8L2</accession>
<sequence length="97" mass="10438">MFMYETSDADVAQPSAQSDTELQIYGDLDGTATVKVYSAEDNSVFKNITVNVNSALRSFGLTSDQLKAILDEAGVKYPSNARKAELQALVDGLAVDE</sequence>
<dbReference type="CDD" id="cd12935">
    <property type="entry name" value="LEM_like"/>
    <property type="match status" value="1"/>
</dbReference>
<dbReference type="Proteomes" id="UP000306912">
    <property type="component" value="Unassembled WGS sequence"/>
</dbReference>
<dbReference type="InParanoid" id="A0A5R8Q8L2"/>
<dbReference type="InterPro" id="IPR025856">
    <property type="entry name" value="HeH/LEM_domain"/>
</dbReference>